<reference evidence="3 4" key="1">
    <citation type="journal article" date="2011" name="Cell">
        <title>The monarch butterfly genome yields insights into long-distance migration.</title>
        <authorList>
            <person name="Zhan S."/>
            <person name="Merlin C."/>
            <person name="Boore J.L."/>
            <person name="Reppert S.M."/>
        </authorList>
    </citation>
    <scope>NUCLEOTIDE SEQUENCE [LARGE SCALE GENOMIC DNA]</scope>
    <source>
        <strain evidence="3">F-2</strain>
    </source>
</reference>
<feature type="region of interest" description="Disordered" evidence="2">
    <location>
        <begin position="201"/>
        <end position="238"/>
    </location>
</feature>
<keyword evidence="1" id="KW-0175">Coiled coil</keyword>
<accession>A0A212F4D2</accession>
<protein>
    <submittedName>
        <fullName evidence="3">Gag protein</fullName>
    </submittedName>
</protein>
<sequence>MNGDGWAYTAPNPRSVVPVLGMNGERVARPEGTRSETSVRSVARSARSTSGQGGSDTDPESMETCSELDIPAPARKRLLRLTSGGSSSGKSPKVAATTSAKRGRGRPSTTGMYIGIAKAKEALNSQKREALLLESEEGVMRRTKRVEVAIPSLESLPASSLNQEIDQALEAILEVTKKSGNLKGACIRALKTSAELLRSPSAAQSGVLGERREEPPRKPAEDSGSCPAVLASAASVHV</sequence>
<dbReference type="AlphaFoldDB" id="A0A212F4D2"/>
<feature type="region of interest" description="Disordered" evidence="2">
    <location>
        <begin position="1"/>
        <end position="110"/>
    </location>
</feature>
<feature type="compositionally biased region" description="Low complexity" evidence="2">
    <location>
        <begin position="80"/>
        <end position="93"/>
    </location>
</feature>
<evidence type="ECO:0000313" key="3">
    <source>
        <dbReference type="EMBL" id="OWR48596.1"/>
    </source>
</evidence>
<evidence type="ECO:0000313" key="4">
    <source>
        <dbReference type="Proteomes" id="UP000007151"/>
    </source>
</evidence>
<feature type="compositionally biased region" description="Basic and acidic residues" evidence="2">
    <location>
        <begin position="209"/>
        <end position="221"/>
    </location>
</feature>
<dbReference type="Proteomes" id="UP000007151">
    <property type="component" value="Unassembled WGS sequence"/>
</dbReference>
<feature type="coiled-coil region" evidence="1">
    <location>
        <begin position="116"/>
        <end position="178"/>
    </location>
</feature>
<evidence type="ECO:0000256" key="1">
    <source>
        <dbReference type="SAM" id="Coils"/>
    </source>
</evidence>
<dbReference type="InParanoid" id="A0A212F4D2"/>
<gene>
    <name evidence="3" type="ORF">KGM_204376</name>
</gene>
<evidence type="ECO:0000256" key="2">
    <source>
        <dbReference type="SAM" id="MobiDB-lite"/>
    </source>
</evidence>
<dbReference type="EMBL" id="AGBW02010386">
    <property type="protein sequence ID" value="OWR48596.1"/>
    <property type="molecule type" value="Genomic_DNA"/>
</dbReference>
<keyword evidence="4" id="KW-1185">Reference proteome</keyword>
<feature type="compositionally biased region" description="Low complexity" evidence="2">
    <location>
        <begin position="35"/>
        <end position="50"/>
    </location>
</feature>
<name>A0A212F4D2_DANPL</name>
<organism evidence="3 4">
    <name type="scientific">Danaus plexippus plexippus</name>
    <dbReference type="NCBI Taxonomy" id="278856"/>
    <lineage>
        <taxon>Eukaryota</taxon>
        <taxon>Metazoa</taxon>
        <taxon>Ecdysozoa</taxon>
        <taxon>Arthropoda</taxon>
        <taxon>Hexapoda</taxon>
        <taxon>Insecta</taxon>
        <taxon>Pterygota</taxon>
        <taxon>Neoptera</taxon>
        <taxon>Endopterygota</taxon>
        <taxon>Lepidoptera</taxon>
        <taxon>Glossata</taxon>
        <taxon>Ditrysia</taxon>
        <taxon>Papilionoidea</taxon>
        <taxon>Nymphalidae</taxon>
        <taxon>Danainae</taxon>
        <taxon>Danaini</taxon>
        <taxon>Danaina</taxon>
        <taxon>Danaus</taxon>
        <taxon>Danaus</taxon>
    </lineage>
</organism>
<comment type="caution">
    <text evidence="3">The sequence shown here is derived from an EMBL/GenBank/DDBJ whole genome shotgun (WGS) entry which is preliminary data.</text>
</comment>
<dbReference type="KEGG" id="dpl:KGM_204376"/>
<proteinExistence type="predicted"/>